<name>A0A166C110_9AGAM</name>
<dbReference type="Proteomes" id="UP000076532">
    <property type="component" value="Unassembled WGS sequence"/>
</dbReference>
<accession>A0A166C110</accession>
<reference evidence="1 2" key="1">
    <citation type="journal article" date="2016" name="Mol. Biol. Evol.">
        <title>Comparative Genomics of Early-Diverging Mushroom-Forming Fungi Provides Insights into the Origins of Lignocellulose Decay Capabilities.</title>
        <authorList>
            <person name="Nagy L.G."/>
            <person name="Riley R."/>
            <person name="Tritt A."/>
            <person name="Adam C."/>
            <person name="Daum C."/>
            <person name="Floudas D."/>
            <person name="Sun H."/>
            <person name="Yadav J.S."/>
            <person name="Pangilinan J."/>
            <person name="Larsson K.H."/>
            <person name="Matsuura K."/>
            <person name="Barry K."/>
            <person name="Labutti K."/>
            <person name="Kuo R."/>
            <person name="Ohm R.A."/>
            <person name="Bhattacharya S.S."/>
            <person name="Shirouzu T."/>
            <person name="Yoshinaga Y."/>
            <person name="Martin F.M."/>
            <person name="Grigoriev I.V."/>
            <person name="Hibbett D.S."/>
        </authorList>
    </citation>
    <scope>NUCLEOTIDE SEQUENCE [LARGE SCALE GENOMIC DNA]</scope>
    <source>
        <strain evidence="1 2">CBS 109695</strain>
    </source>
</reference>
<protein>
    <submittedName>
        <fullName evidence="1">Uncharacterized protein</fullName>
    </submittedName>
</protein>
<evidence type="ECO:0000313" key="2">
    <source>
        <dbReference type="Proteomes" id="UP000076532"/>
    </source>
</evidence>
<evidence type="ECO:0000313" key="1">
    <source>
        <dbReference type="EMBL" id="KZP13179.1"/>
    </source>
</evidence>
<sequence>MSKGRTDSSSVGSRGFGEESVCTKERSAVNWRVLVRYRDDAVNPEVLGKRRRQVRYDLGCGGVSEGGGKVFGVIVLRAADMRLCVLAMESSECECEMRREARNAVDADAERGSKCGGCGCGKGLEMRRMRMRNGTQNAMDAENGKETRNVVDAEAKKGTRNAEDTSRVGSTPYNVLMTSRSEDTCHVARHSKSWNPVWLWTPLHVNLPF</sequence>
<organism evidence="1 2">
    <name type="scientific">Athelia psychrophila</name>
    <dbReference type="NCBI Taxonomy" id="1759441"/>
    <lineage>
        <taxon>Eukaryota</taxon>
        <taxon>Fungi</taxon>
        <taxon>Dikarya</taxon>
        <taxon>Basidiomycota</taxon>
        <taxon>Agaricomycotina</taxon>
        <taxon>Agaricomycetes</taxon>
        <taxon>Agaricomycetidae</taxon>
        <taxon>Atheliales</taxon>
        <taxon>Atheliaceae</taxon>
        <taxon>Athelia</taxon>
    </lineage>
</organism>
<gene>
    <name evidence="1" type="ORF">FIBSPDRAFT_897569</name>
</gene>
<keyword evidence="2" id="KW-1185">Reference proteome</keyword>
<proteinExistence type="predicted"/>
<dbReference type="EMBL" id="KV417636">
    <property type="protein sequence ID" value="KZP13179.1"/>
    <property type="molecule type" value="Genomic_DNA"/>
</dbReference>
<dbReference type="AlphaFoldDB" id="A0A166C110"/>